<feature type="transmembrane region" description="Helical" evidence="6">
    <location>
        <begin position="37"/>
        <end position="56"/>
    </location>
</feature>
<dbReference type="SUPFAM" id="SSF103481">
    <property type="entry name" value="Multidrug resistance efflux transporter EmrE"/>
    <property type="match status" value="2"/>
</dbReference>
<evidence type="ECO:0000313" key="8">
    <source>
        <dbReference type="EMBL" id="MFD2598543.1"/>
    </source>
</evidence>
<name>A0ABW5NIW7_9SPHI</name>
<feature type="transmembrane region" description="Helical" evidence="6">
    <location>
        <begin position="214"/>
        <end position="239"/>
    </location>
</feature>
<accession>A0ABW5NIW7</accession>
<sequence length="304" mass="32711">MEKIWGSLAVFLGAASFGVLSTFVKKAYKAGFTLGEVTGAQALLGAAALWLLYLVLRSFNGSKTYAEPKKDSPWLLVAAGLSTGLVSVLYYQCVNLLPASIAIVLLMQYTWIGALIEWVFFKTPPTKPQLIGCTLVIVGTLFSTGIFEKEVSDLSFSGLLYGLGAATSYSLFIMLNGRIGKDYPTVLKSALMVTGAFILVVAVLRPVGLLQTEIITRLLPFGALLALFGTIIPPLLFAYGMPKTGYSLGSILSAVELPVAVSMSYFVLGEYVSGWQWFGVIFILLVIIFIQLQKTKKATTVVGS</sequence>
<proteinExistence type="predicted"/>
<feature type="transmembrane region" description="Helical" evidence="6">
    <location>
        <begin position="159"/>
        <end position="177"/>
    </location>
</feature>
<evidence type="ECO:0000259" key="7">
    <source>
        <dbReference type="Pfam" id="PF00892"/>
    </source>
</evidence>
<dbReference type="Proteomes" id="UP001597393">
    <property type="component" value="Unassembled WGS sequence"/>
</dbReference>
<dbReference type="RefSeq" id="WP_380868539.1">
    <property type="nucleotide sequence ID" value="NZ_JBHUMA010000006.1"/>
</dbReference>
<dbReference type="PANTHER" id="PTHR32322">
    <property type="entry name" value="INNER MEMBRANE TRANSPORTER"/>
    <property type="match status" value="1"/>
</dbReference>
<keyword evidence="3 6" id="KW-0812">Transmembrane</keyword>
<feature type="transmembrane region" description="Helical" evidence="6">
    <location>
        <begin position="189"/>
        <end position="208"/>
    </location>
</feature>
<evidence type="ECO:0000256" key="2">
    <source>
        <dbReference type="ARBA" id="ARBA00022475"/>
    </source>
</evidence>
<protein>
    <submittedName>
        <fullName evidence="8">DMT family transporter</fullName>
    </submittedName>
</protein>
<dbReference type="EMBL" id="JBHUMA010000006">
    <property type="protein sequence ID" value="MFD2598543.1"/>
    <property type="molecule type" value="Genomic_DNA"/>
</dbReference>
<keyword evidence="9" id="KW-1185">Reference proteome</keyword>
<keyword evidence="4 6" id="KW-1133">Transmembrane helix</keyword>
<keyword evidence="5 6" id="KW-0472">Membrane</keyword>
<feature type="domain" description="EamA" evidence="7">
    <location>
        <begin position="157"/>
        <end position="290"/>
    </location>
</feature>
<comment type="caution">
    <text evidence="8">The sequence shown here is derived from an EMBL/GenBank/DDBJ whole genome shotgun (WGS) entry which is preliminary data.</text>
</comment>
<feature type="transmembrane region" description="Helical" evidence="6">
    <location>
        <begin position="72"/>
        <end position="91"/>
    </location>
</feature>
<evidence type="ECO:0000256" key="6">
    <source>
        <dbReference type="SAM" id="Phobius"/>
    </source>
</evidence>
<dbReference type="PANTHER" id="PTHR32322:SF18">
    <property type="entry name" value="S-ADENOSYLMETHIONINE_S-ADENOSYLHOMOCYSTEINE TRANSPORTER"/>
    <property type="match status" value="1"/>
</dbReference>
<reference evidence="9" key="1">
    <citation type="journal article" date="2019" name="Int. J. Syst. Evol. Microbiol.">
        <title>The Global Catalogue of Microorganisms (GCM) 10K type strain sequencing project: providing services to taxonomists for standard genome sequencing and annotation.</title>
        <authorList>
            <consortium name="The Broad Institute Genomics Platform"/>
            <consortium name="The Broad Institute Genome Sequencing Center for Infectious Disease"/>
            <person name="Wu L."/>
            <person name="Ma J."/>
        </authorList>
    </citation>
    <scope>NUCLEOTIDE SEQUENCE [LARGE SCALE GENOMIC DNA]</scope>
    <source>
        <strain evidence="9">KCTC 42248</strain>
    </source>
</reference>
<dbReference type="InterPro" id="IPR037185">
    <property type="entry name" value="EmrE-like"/>
</dbReference>
<feature type="transmembrane region" description="Helical" evidence="6">
    <location>
        <begin position="246"/>
        <end position="268"/>
    </location>
</feature>
<comment type="subcellular location">
    <subcellularLocation>
        <location evidence="1">Cell membrane</location>
        <topology evidence="1">Multi-pass membrane protein</topology>
    </subcellularLocation>
</comment>
<evidence type="ECO:0000256" key="3">
    <source>
        <dbReference type="ARBA" id="ARBA00022692"/>
    </source>
</evidence>
<dbReference type="Gene3D" id="1.10.3730.20">
    <property type="match status" value="1"/>
</dbReference>
<dbReference type="InterPro" id="IPR050638">
    <property type="entry name" value="AA-Vitamin_Transporters"/>
</dbReference>
<evidence type="ECO:0000313" key="9">
    <source>
        <dbReference type="Proteomes" id="UP001597393"/>
    </source>
</evidence>
<dbReference type="Pfam" id="PF00892">
    <property type="entry name" value="EamA"/>
    <property type="match status" value="2"/>
</dbReference>
<evidence type="ECO:0000256" key="1">
    <source>
        <dbReference type="ARBA" id="ARBA00004651"/>
    </source>
</evidence>
<dbReference type="InterPro" id="IPR000620">
    <property type="entry name" value="EamA_dom"/>
</dbReference>
<feature type="transmembrane region" description="Helical" evidence="6">
    <location>
        <begin position="130"/>
        <end position="147"/>
    </location>
</feature>
<organism evidence="8 9">
    <name type="scientific">Sphingobacterium corticis</name>
    <dbReference type="NCBI Taxonomy" id="1812823"/>
    <lineage>
        <taxon>Bacteria</taxon>
        <taxon>Pseudomonadati</taxon>
        <taxon>Bacteroidota</taxon>
        <taxon>Sphingobacteriia</taxon>
        <taxon>Sphingobacteriales</taxon>
        <taxon>Sphingobacteriaceae</taxon>
        <taxon>Sphingobacterium</taxon>
    </lineage>
</organism>
<feature type="domain" description="EamA" evidence="7">
    <location>
        <begin position="5"/>
        <end position="143"/>
    </location>
</feature>
<evidence type="ECO:0000256" key="5">
    <source>
        <dbReference type="ARBA" id="ARBA00023136"/>
    </source>
</evidence>
<feature type="transmembrane region" description="Helical" evidence="6">
    <location>
        <begin position="97"/>
        <end position="121"/>
    </location>
</feature>
<gene>
    <name evidence="8" type="ORF">ACFSQ3_06210</name>
</gene>
<evidence type="ECO:0000256" key="4">
    <source>
        <dbReference type="ARBA" id="ARBA00022989"/>
    </source>
</evidence>
<keyword evidence="2" id="KW-1003">Cell membrane</keyword>
<feature type="transmembrane region" description="Helical" evidence="6">
    <location>
        <begin position="274"/>
        <end position="292"/>
    </location>
</feature>